<dbReference type="RefSeq" id="WP_126834426.1">
    <property type="nucleotide sequence ID" value="NZ_PIPT01000008.1"/>
</dbReference>
<protein>
    <recommendedName>
        <fullName evidence="3">Type II toxin-antitoxin system HicA family toxin</fullName>
    </recommendedName>
</protein>
<reference evidence="2" key="1">
    <citation type="journal article" date="2018" name="Front. Microbiol.">
        <title>Genome-Based Analysis Reveals the Taxonomy and Diversity of the Family Idiomarinaceae.</title>
        <authorList>
            <person name="Liu Y."/>
            <person name="Lai Q."/>
            <person name="Shao Z."/>
        </authorList>
    </citation>
    <scope>NUCLEOTIDE SEQUENCE [LARGE SCALE GENOMIC DNA]</scope>
    <source>
        <strain evidence="2">SW15</strain>
    </source>
</reference>
<keyword evidence="2" id="KW-1185">Reference proteome</keyword>
<dbReference type="AlphaFoldDB" id="A0A432XD90"/>
<dbReference type="Proteomes" id="UP000286678">
    <property type="component" value="Unassembled WGS sequence"/>
</dbReference>
<organism evidence="1 2">
    <name type="scientific">Pseudidiomarina aquimaris</name>
    <dbReference type="NCBI Taxonomy" id="641841"/>
    <lineage>
        <taxon>Bacteria</taxon>
        <taxon>Pseudomonadati</taxon>
        <taxon>Pseudomonadota</taxon>
        <taxon>Gammaproteobacteria</taxon>
        <taxon>Alteromonadales</taxon>
        <taxon>Idiomarinaceae</taxon>
        <taxon>Pseudidiomarina</taxon>
    </lineage>
</organism>
<name>A0A432XD90_9GAMM</name>
<sequence length="89" mass="9987">MTKAEKLRRRILSSPTPSDITNQELKTFLEQLGLEEISMGKTSGSRIRFVNPHNKSEQIRLHKAHGSTPVDRGALKATIAQLKEMGFLD</sequence>
<evidence type="ECO:0000313" key="2">
    <source>
        <dbReference type="Proteomes" id="UP000286678"/>
    </source>
</evidence>
<proteinExistence type="predicted"/>
<evidence type="ECO:0000313" key="1">
    <source>
        <dbReference type="EMBL" id="RUO46606.1"/>
    </source>
</evidence>
<gene>
    <name evidence="1" type="ORF">CWE21_10645</name>
</gene>
<accession>A0A432XD90</accession>
<comment type="caution">
    <text evidence="1">The sequence shown here is derived from an EMBL/GenBank/DDBJ whole genome shotgun (WGS) entry which is preliminary data.</text>
</comment>
<evidence type="ECO:0008006" key="3">
    <source>
        <dbReference type="Google" id="ProtNLM"/>
    </source>
</evidence>
<dbReference type="EMBL" id="PIPT01000008">
    <property type="protein sequence ID" value="RUO46606.1"/>
    <property type="molecule type" value="Genomic_DNA"/>
</dbReference>
<dbReference type="OrthoDB" id="73001at2"/>